<dbReference type="Gene3D" id="2.150.10.10">
    <property type="entry name" value="Serralysin-like metalloprotease, C-terminal"/>
    <property type="match status" value="1"/>
</dbReference>
<dbReference type="SUPFAM" id="SSF51120">
    <property type="entry name" value="beta-Roll"/>
    <property type="match status" value="1"/>
</dbReference>
<protein>
    <submittedName>
        <fullName evidence="1">Poly(Beta-D-mannuronate) C5 epimerase 1</fullName>
        <ecNumber evidence="1">5.1.3.-</ecNumber>
    </submittedName>
</protein>
<dbReference type="InterPro" id="IPR011049">
    <property type="entry name" value="Serralysin-like_metalloprot_C"/>
</dbReference>
<dbReference type="EC" id="5.1.3.-" evidence="1"/>
<name>A0A166B5M1_9HYPH</name>
<proteinExistence type="predicted"/>
<dbReference type="STRING" id="989403.SAMN05421798_104335"/>
<evidence type="ECO:0000313" key="2">
    <source>
        <dbReference type="Proteomes" id="UP000076577"/>
    </source>
</evidence>
<dbReference type="InterPro" id="IPR001343">
    <property type="entry name" value="Hemolysn_Ca-bd"/>
</dbReference>
<reference evidence="1 2" key="1">
    <citation type="journal article" date="2016" name="Front. Microbiol.">
        <title>Comparative Genomic Analysis Reveals a Diverse Repertoire of Genes Involved in Prokaryote-Eukaryote Interactions within the Pseudovibrio Genus.</title>
        <authorList>
            <person name="Romano S."/>
            <person name="Fernandez-Guerra A."/>
            <person name="Reen F.J."/>
            <person name="Glockner F.O."/>
            <person name="Crowley S.P."/>
            <person name="O'Sullivan O."/>
            <person name="Cotter P.D."/>
            <person name="Adams C."/>
            <person name="Dobson A.D."/>
            <person name="O'Gara F."/>
        </authorList>
    </citation>
    <scope>NUCLEOTIDE SEQUENCE [LARGE SCALE GENOMIC DNA]</scope>
    <source>
        <strain evidence="1 2">Ad2</strain>
    </source>
</reference>
<keyword evidence="2" id="KW-1185">Reference proteome</keyword>
<dbReference type="Pfam" id="PF00353">
    <property type="entry name" value="HemolysinCabind"/>
    <property type="match status" value="2"/>
</dbReference>
<dbReference type="AlphaFoldDB" id="A0A166B5M1"/>
<organism evidence="1 2">
    <name type="scientific">Pseudovibrio axinellae</name>
    <dbReference type="NCBI Taxonomy" id="989403"/>
    <lineage>
        <taxon>Bacteria</taxon>
        <taxon>Pseudomonadati</taxon>
        <taxon>Pseudomonadota</taxon>
        <taxon>Alphaproteobacteria</taxon>
        <taxon>Hyphomicrobiales</taxon>
        <taxon>Stappiaceae</taxon>
        <taxon>Pseudovibrio</taxon>
    </lineage>
</organism>
<dbReference type="InterPro" id="IPR018511">
    <property type="entry name" value="Hemolysin-typ_Ca-bd_CS"/>
</dbReference>
<dbReference type="EMBL" id="LMCB01000002">
    <property type="protein sequence ID" value="KZL21908.1"/>
    <property type="molecule type" value="Genomic_DNA"/>
</dbReference>
<dbReference type="GO" id="GO:0016853">
    <property type="term" value="F:isomerase activity"/>
    <property type="evidence" value="ECO:0007669"/>
    <property type="project" value="UniProtKB-KW"/>
</dbReference>
<dbReference type="PATRIC" id="fig|989403.3.peg.357"/>
<sequence>MGSNPASDAETGGDILQFTAGSDDIISFTIGDTANIEVRDDSGTLITSMSWTSSADKQTLTGSILGQDVLQISLSGASIAAGTTGNALVTATLLAQFPHVTTGTSDFTVLGVPVVATDTDGSTATGITNISIKDDNPDVDIADSQNLVSEGETITDTFNLSSGADGYSSVVVYTDINDPHTVNLAPGTQTTLYTPEGALTIHSNGTWEFTANTGLDFSQLQTLQFFISVEDGDGDQDTDSHLISIKQSAPPLMGTSGDDVLTGTQTSELIIGLEGEDHISGMGGRDRLAGMEGRDTLTGGADRDTFVLDLSNLTIADLITDYESSGVEADCLDVTQLIGSEQITQQNVGEYFHLSGGILSFDQDGEGTSHNMVQVMEFSSPPAQLELIVDENQAPLIVVA</sequence>
<dbReference type="GO" id="GO:0005509">
    <property type="term" value="F:calcium ion binding"/>
    <property type="evidence" value="ECO:0007669"/>
    <property type="project" value="InterPro"/>
</dbReference>
<accession>A0A166B5M1</accession>
<dbReference type="PROSITE" id="PS00330">
    <property type="entry name" value="HEMOLYSIN_CALCIUM"/>
    <property type="match status" value="1"/>
</dbReference>
<evidence type="ECO:0000313" key="1">
    <source>
        <dbReference type="EMBL" id="KZL21908.1"/>
    </source>
</evidence>
<dbReference type="Proteomes" id="UP000076577">
    <property type="component" value="Unassembled WGS sequence"/>
</dbReference>
<comment type="caution">
    <text evidence="1">The sequence shown here is derived from an EMBL/GenBank/DDBJ whole genome shotgun (WGS) entry which is preliminary data.</text>
</comment>
<keyword evidence="1" id="KW-0413">Isomerase</keyword>
<gene>
    <name evidence="1" type="primary">algE1</name>
    <name evidence="1" type="ORF">PsAD2_00337</name>
</gene>